<dbReference type="OrthoDB" id="4028076at2"/>
<dbReference type="AlphaFoldDB" id="A0A5N8VKU7"/>
<keyword evidence="4" id="KW-1185">Reference proteome</keyword>
<proteinExistence type="predicted"/>
<dbReference type="GO" id="GO:0005524">
    <property type="term" value="F:ATP binding"/>
    <property type="evidence" value="ECO:0007669"/>
    <property type="project" value="InterPro"/>
</dbReference>
<dbReference type="SUPFAM" id="SSF56112">
    <property type="entry name" value="Protein kinase-like (PK-like)"/>
    <property type="match status" value="1"/>
</dbReference>
<evidence type="ECO:0000256" key="1">
    <source>
        <dbReference type="SAM" id="MobiDB-lite"/>
    </source>
</evidence>
<evidence type="ECO:0000313" key="4">
    <source>
        <dbReference type="Proteomes" id="UP000325849"/>
    </source>
</evidence>
<organism evidence="3 4">
    <name type="scientific">Streptomyces adustus</name>
    <dbReference type="NCBI Taxonomy" id="1609272"/>
    <lineage>
        <taxon>Bacteria</taxon>
        <taxon>Bacillati</taxon>
        <taxon>Actinomycetota</taxon>
        <taxon>Actinomycetes</taxon>
        <taxon>Kitasatosporales</taxon>
        <taxon>Streptomycetaceae</taxon>
        <taxon>Streptomyces</taxon>
    </lineage>
</organism>
<feature type="compositionally biased region" description="Basic and acidic residues" evidence="1">
    <location>
        <begin position="360"/>
        <end position="377"/>
    </location>
</feature>
<gene>
    <name evidence="3" type="ORF">FNH09_25610</name>
</gene>
<dbReference type="GO" id="GO:0004672">
    <property type="term" value="F:protein kinase activity"/>
    <property type="evidence" value="ECO:0007669"/>
    <property type="project" value="InterPro"/>
</dbReference>
<feature type="region of interest" description="Disordered" evidence="1">
    <location>
        <begin position="323"/>
        <end position="398"/>
    </location>
</feature>
<evidence type="ECO:0000259" key="2">
    <source>
        <dbReference type="PROSITE" id="PS50011"/>
    </source>
</evidence>
<dbReference type="InterPro" id="IPR011009">
    <property type="entry name" value="Kinase-like_dom_sf"/>
</dbReference>
<feature type="domain" description="Protein kinase" evidence="2">
    <location>
        <begin position="1"/>
        <end position="305"/>
    </location>
</feature>
<comment type="caution">
    <text evidence="3">The sequence shown here is derived from an EMBL/GenBank/DDBJ whole genome shotgun (WGS) entry which is preliminary data.</text>
</comment>
<sequence>MNERTARPGGRGAVASDLGPQADGTEMPPDLSFTTPGGLRHRAPARFGPELGRVVRPPLLARELMLGDAWKGVQVRLSSADVRDPHEFQALEAEVGAALTVHRAFFGSPFQGLFPVPVGYDMDAAEPFLIYATPRGGPATGLVHGISTTDQRIIERDLVLAVRLLEGLGLVHRGIVPAAVRWDGERAQLWDLGATARIGAPRTPWGTAPYASPEQRAGVGEVDARDALWSTAQLMYQLVAGRQGRPDGPPADLDAYRSLAQSLGDAFAPRAEDRPTPARLLGLLAPDPDPATVLMAGPDPLEPYRREFEAVLDRKRAAVGIDGHAGRAEHDGIGGTGGIGGQGVPRGPGAGAAEGYGAPLDDRPRENLHPPGQDRGRLRGWLGGTTDRERGRSGRGRR</sequence>
<dbReference type="Gene3D" id="1.10.510.10">
    <property type="entry name" value="Transferase(Phosphotransferase) domain 1"/>
    <property type="match status" value="1"/>
</dbReference>
<evidence type="ECO:0000313" key="3">
    <source>
        <dbReference type="EMBL" id="MPY34495.1"/>
    </source>
</evidence>
<accession>A0A5N8VKU7</accession>
<dbReference type="PROSITE" id="PS50011">
    <property type="entry name" value="PROTEIN_KINASE_DOM"/>
    <property type="match status" value="1"/>
</dbReference>
<dbReference type="Proteomes" id="UP000325849">
    <property type="component" value="Unassembled WGS sequence"/>
</dbReference>
<dbReference type="EMBL" id="VJZD01000115">
    <property type="protein sequence ID" value="MPY34495.1"/>
    <property type="molecule type" value="Genomic_DNA"/>
</dbReference>
<protein>
    <recommendedName>
        <fullName evidence="2">Protein kinase domain-containing protein</fullName>
    </recommendedName>
</protein>
<name>A0A5N8VKU7_9ACTN</name>
<feature type="compositionally biased region" description="Gly residues" evidence="1">
    <location>
        <begin position="333"/>
        <end position="354"/>
    </location>
</feature>
<feature type="region of interest" description="Disordered" evidence="1">
    <location>
        <begin position="1"/>
        <end position="45"/>
    </location>
</feature>
<reference evidence="3 4" key="1">
    <citation type="submission" date="2019-07" db="EMBL/GenBank/DDBJ databases">
        <title>New species of Amycolatopsis and Streptomyces.</title>
        <authorList>
            <person name="Duangmal K."/>
            <person name="Teo W.F.A."/>
            <person name="Lipun K."/>
        </authorList>
    </citation>
    <scope>NUCLEOTIDE SEQUENCE [LARGE SCALE GENOMIC DNA]</scope>
    <source>
        <strain evidence="3 4">NBRC 109810</strain>
    </source>
</reference>
<dbReference type="InterPro" id="IPR000719">
    <property type="entry name" value="Prot_kinase_dom"/>
</dbReference>
<dbReference type="RefSeq" id="WP_152891995.1">
    <property type="nucleotide sequence ID" value="NZ_VJZD01000115.1"/>
</dbReference>